<evidence type="ECO:0000259" key="1">
    <source>
        <dbReference type="Pfam" id="PF02589"/>
    </source>
</evidence>
<protein>
    <recommendedName>
        <fullName evidence="1">LUD domain-containing protein</fullName>
    </recommendedName>
</protein>
<dbReference type="InterPro" id="IPR003741">
    <property type="entry name" value="LUD_dom"/>
</dbReference>
<dbReference type="InterPro" id="IPR037171">
    <property type="entry name" value="NagB/RpiA_transferase-like"/>
</dbReference>
<dbReference type="PANTHER" id="PTHR43682">
    <property type="entry name" value="LACTATE UTILIZATION PROTEIN C"/>
    <property type="match status" value="1"/>
</dbReference>
<keyword evidence="3" id="KW-1185">Reference proteome</keyword>
<organism evidence="2 3">
    <name type="scientific">Geothrix rubra</name>
    <dbReference type="NCBI Taxonomy" id="2927977"/>
    <lineage>
        <taxon>Bacteria</taxon>
        <taxon>Pseudomonadati</taxon>
        <taxon>Acidobacteriota</taxon>
        <taxon>Holophagae</taxon>
        <taxon>Holophagales</taxon>
        <taxon>Holophagaceae</taxon>
        <taxon>Geothrix</taxon>
    </lineage>
</organism>
<gene>
    <name evidence="2" type="ORF">GETHPA_05160</name>
</gene>
<comment type="caution">
    <text evidence="2">The sequence shown here is derived from an EMBL/GenBank/DDBJ whole genome shotgun (WGS) entry which is preliminary data.</text>
</comment>
<feature type="domain" description="LUD" evidence="1">
    <location>
        <begin position="45"/>
        <end position="220"/>
    </location>
</feature>
<evidence type="ECO:0000313" key="2">
    <source>
        <dbReference type="EMBL" id="GLH68983.1"/>
    </source>
</evidence>
<name>A0ABQ5Q381_9BACT</name>
<accession>A0ABQ5Q381</accession>
<dbReference type="Pfam" id="PF02589">
    <property type="entry name" value="LUD_dom"/>
    <property type="match status" value="1"/>
</dbReference>
<dbReference type="Proteomes" id="UP001165089">
    <property type="component" value="Unassembled WGS sequence"/>
</dbReference>
<dbReference type="SUPFAM" id="SSF100950">
    <property type="entry name" value="NagB/RpiA/CoA transferase-like"/>
    <property type="match status" value="1"/>
</dbReference>
<reference evidence="2 3" key="1">
    <citation type="journal article" date="2023" name="Antonie Van Leeuwenhoek">
        <title>Mesoterricola silvestris gen. nov., sp. nov., Mesoterricola sediminis sp. nov., Geothrix oryzae sp. nov., Geothrix edaphica sp. nov., Geothrix rubra sp. nov., and Geothrix limicola sp. nov., six novel members of Acidobacteriota isolated from soils.</title>
        <authorList>
            <person name="Itoh H."/>
            <person name="Sugisawa Y."/>
            <person name="Mise K."/>
            <person name="Xu Z."/>
            <person name="Kuniyasu M."/>
            <person name="Ushijima N."/>
            <person name="Kawano K."/>
            <person name="Kobayashi E."/>
            <person name="Shiratori Y."/>
            <person name="Masuda Y."/>
            <person name="Senoo K."/>
        </authorList>
    </citation>
    <scope>NUCLEOTIDE SEQUENCE [LARGE SCALE GENOMIC DNA]</scope>
    <source>
        <strain evidence="2 3">Red803</strain>
    </source>
</reference>
<dbReference type="EMBL" id="BSDD01000001">
    <property type="protein sequence ID" value="GLH68983.1"/>
    <property type="molecule type" value="Genomic_DNA"/>
</dbReference>
<dbReference type="PANTHER" id="PTHR43682:SF1">
    <property type="entry name" value="LACTATE UTILIZATION PROTEIN C"/>
    <property type="match status" value="1"/>
</dbReference>
<proteinExistence type="predicted"/>
<dbReference type="InterPro" id="IPR024185">
    <property type="entry name" value="FTHF_cligase-like_sf"/>
</dbReference>
<evidence type="ECO:0000313" key="3">
    <source>
        <dbReference type="Proteomes" id="UP001165089"/>
    </source>
</evidence>
<dbReference type="Gene3D" id="3.40.50.10420">
    <property type="entry name" value="NagB/RpiA/CoA transferase-like"/>
    <property type="match status" value="1"/>
</dbReference>
<sequence length="228" mass="24511">MSDARPDSRSAILARLRAAGSGGPLPDLDTAVLERRRWTPAERVRRLRQGMEAIHAEFLEARPDDWPAVIRAFCEREGLRTLLFGPTTEAGRRLAEAMAGSATTLRPYDAPVETFKAELFQSVDAGFTTTLGGVAETGGLLLAPGPREPRLLSLVPPLHLALLRASTIHDTLWSAIRALGWGQAAPQNALMISGPSKTADIEQTLAYGVHGPKRLVVALVDDLPGSPK</sequence>
<dbReference type="RefSeq" id="WP_285722689.1">
    <property type="nucleotide sequence ID" value="NZ_BSDD01000001.1"/>
</dbReference>